<gene>
    <name evidence="4" type="ORF">SAMN04488588_1428</name>
</gene>
<dbReference type="RefSeq" id="WP_091404134.1">
    <property type="nucleotide sequence ID" value="NZ_FMYV01000005.1"/>
</dbReference>
<feature type="binding site" evidence="3">
    <location>
        <position position="211"/>
    </location>
    <ligand>
        <name>a divalent metal cation</name>
        <dbReference type="ChEBI" id="CHEBI:60240"/>
        <label>1</label>
    </ligand>
</feature>
<evidence type="ECO:0000256" key="2">
    <source>
        <dbReference type="ARBA" id="ARBA00022723"/>
    </source>
</evidence>
<dbReference type="InterPro" id="IPR036069">
    <property type="entry name" value="DUF34/NIF3_sf"/>
</dbReference>
<dbReference type="PANTHER" id="PTHR13799:SF14">
    <property type="entry name" value="GTP CYCLOHYDROLASE 1 TYPE 2 HOMOLOG"/>
    <property type="match status" value="1"/>
</dbReference>
<dbReference type="InterPro" id="IPR002678">
    <property type="entry name" value="DUF34/NIF3"/>
</dbReference>
<dbReference type="GO" id="GO:0046872">
    <property type="term" value="F:metal ion binding"/>
    <property type="evidence" value="ECO:0007669"/>
    <property type="project" value="UniProtKB-KW"/>
</dbReference>
<dbReference type="Proteomes" id="UP000199322">
    <property type="component" value="Unassembled WGS sequence"/>
</dbReference>
<reference evidence="4 5" key="1">
    <citation type="submission" date="2016-10" db="EMBL/GenBank/DDBJ databases">
        <authorList>
            <person name="de Groot N.N."/>
        </authorList>
    </citation>
    <scope>NUCLEOTIDE SEQUENCE [LARGE SCALE GENOMIC DNA]</scope>
    <source>
        <strain evidence="4 5">WG14</strain>
    </source>
</reference>
<dbReference type="STRING" id="28234.SAMN04488588_1428"/>
<evidence type="ECO:0000313" key="4">
    <source>
        <dbReference type="EMBL" id="SDC60457.1"/>
    </source>
</evidence>
<feature type="binding site" evidence="3">
    <location>
        <position position="63"/>
    </location>
    <ligand>
        <name>a divalent metal cation</name>
        <dbReference type="ChEBI" id="CHEBI:60240"/>
        <label>1</label>
    </ligand>
</feature>
<dbReference type="AlphaFoldDB" id="A0A1G6MZ30"/>
<dbReference type="GO" id="GO:0005737">
    <property type="term" value="C:cytoplasm"/>
    <property type="evidence" value="ECO:0007669"/>
    <property type="project" value="TreeGrafter"/>
</dbReference>
<dbReference type="EMBL" id="FMYV01000005">
    <property type="protein sequence ID" value="SDC60457.1"/>
    <property type="molecule type" value="Genomic_DNA"/>
</dbReference>
<dbReference type="Gene3D" id="3.40.1390.30">
    <property type="entry name" value="NIF3 (NGG1p interacting factor 3)-like"/>
    <property type="match status" value="2"/>
</dbReference>
<sequence>MNLFDLEKHINEILKVEQFDDYCKNGIQVEGRHEVKKIAIGVSYNNTFFESVKSWGPDAILVHHGLFGKGVIDITGYKKKRIENLIKNDISLLGYHLPLDASFEYGNNSEFLRKLGIEIVEEFTFGYKGKLKEKVEFQNLIKQVKEIINNQKLIYYENKKYSKNITVVSGSGANFIEKLDPEVDTYITGSVEEHTRDIAKDMGVNFINAGHYSTETFGIKRLGKYLEEKFDLEVKYFEYYNEV</sequence>
<evidence type="ECO:0000256" key="1">
    <source>
        <dbReference type="ARBA" id="ARBA00006964"/>
    </source>
</evidence>
<accession>A0A1G6MZ30</accession>
<dbReference type="Pfam" id="PF01784">
    <property type="entry name" value="DUF34_NIF3"/>
    <property type="match status" value="1"/>
</dbReference>
<feature type="binding site" evidence="3">
    <location>
        <position position="64"/>
    </location>
    <ligand>
        <name>a divalent metal cation</name>
        <dbReference type="ChEBI" id="CHEBI:60240"/>
        <label>2</label>
    </ligand>
</feature>
<keyword evidence="5" id="KW-1185">Reference proteome</keyword>
<organism evidence="4 5">
    <name type="scientific">Geotoga petraea</name>
    <dbReference type="NCBI Taxonomy" id="28234"/>
    <lineage>
        <taxon>Bacteria</taxon>
        <taxon>Thermotogati</taxon>
        <taxon>Thermotogota</taxon>
        <taxon>Thermotogae</taxon>
        <taxon>Petrotogales</taxon>
        <taxon>Petrotogaceae</taxon>
        <taxon>Geotoga</taxon>
    </lineage>
</organism>
<protein>
    <submittedName>
        <fullName evidence="4">Dinuclear metal center protein, YbgI/SA1388 family</fullName>
    </submittedName>
</protein>
<comment type="similarity">
    <text evidence="1">Belongs to the GTP cyclohydrolase I type 2/NIF3 family.</text>
</comment>
<proteinExistence type="inferred from homology"/>
<evidence type="ECO:0000256" key="3">
    <source>
        <dbReference type="PIRSR" id="PIRSR602678-1"/>
    </source>
</evidence>
<feature type="binding site" evidence="3">
    <location>
        <position position="215"/>
    </location>
    <ligand>
        <name>a divalent metal cation</name>
        <dbReference type="ChEBI" id="CHEBI:60240"/>
        <label>2</label>
    </ligand>
</feature>
<dbReference type="SUPFAM" id="SSF102705">
    <property type="entry name" value="NIF3 (NGG1p interacting factor 3)-like"/>
    <property type="match status" value="1"/>
</dbReference>
<dbReference type="NCBIfam" id="TIGR00486">
    <property type="entry name" value="YbgI_SA1388"/>
    <property type="match status" value="1"/>
</dbReference>
<name>A0A1G6MZ30_9BACT</name>
<feature type="binding site" evidence="3">
    <location>
        <position position="100"/>
    </location>
    <ligand>
        <name>a divalent metal cation</name>
        <dbReference type="ChEBI" id="CHEBI:60240"/>
        <label>1</label>
    </ligand>
</feature>
<evidence type="ECO:0000313" key="5">
    <source>
        <dbReference type="Proteomes" id="UP000199322"/>
    </source>
</evidence>
<keyword evidence="2 3" id="KW-0479">Metal-binding</keyword>
<dbReference type="PANTHER" id="PTHR13799">
    <property type="entry name" value="NGG1 INTERACTING FACTOR 3"/>
    <property type="match status" value="1"/>
</dbReference>